<dbReference type="PATRIC" id="fig|29536.5.peg.2317"/>
<sequence length="182" mass="20776">MKKTIYLLTLALTLLSGVVLANCEMKNEDNSPKKPSSIADKKANEKARKKWEASPDGKRYMAWKVSPLGKKVQASYEKIKPSLKAFNKMEAVVTCMNYQRPSTNNSGPKWLIVEINGERYMMQFIPKEFELLKDLKVNDKIIIKSRSAGLSDNHPHLILSSDYIEHDNKVLFERDLNKNDGC</sequence>
<keyword evidence="2" id="KW-0732">Signal</keyword>
<reference evidence="3 4" key="1">
    <citation type="submission" date="2016-06" db="EMBL/GenBank/DDBJ databases">
        <title>Draft genome sequence of Flavobacterium succinicans strain DD5b.</title>
        <authorList>
            <person name="Poehlein A."/>
            <person name="Daniel R."/>
            <person name="Simeonova D.D."/>
        </authorList>
    </citation>
    <scope>NUCLEOTIDE SEQUENCE [LARGE SCALE GENOMIC DNA]</scope>
    <source>
        <strain evidence="3 4">DD5b</strain>
    </source>
</reference>
<organism evidence="3 4">
    <name type="scientific">Flavobacterium succinicans</name>
    <dbReference type="NCBI Taxonomy" id="29536"/>
    <lineage>
        <taxon>Bacteria</taxon>
        <taxon>Pseudomonadati</taxon>
        <taxon>Bacteroidota</taxon>
        <taxon>Flavobacteriia</taxon>
        <taxon>Flavobacteriales</taxon>
        <taxon>Flavobacteriaceae</taxon>
        <taxon>Flavobacterium</taxon>
    </lineage>
</organism>
<feature type="region of interest" description="Disordered" evidence="1">
    <location>
        <begin position="26"/>
        <end position="53"/>
    </location>
</feature>
<comment type="caution">
    <text evidence="3">The sequence shown here is derived from an EMBL/GenBank/DDBJ whole genome shotgun (WGS) entry which is preliminary data.</text>
</comment>
<evidence type="ECO:0000313" key="3">
    <source>
        <dbReference type="EMBL" id="OAZ03432.1"/>
    </source>
</evidence>
<feature type="signal peptide" evidence="2">
    <location>
        <begin position="1"/>
        <end position="21"/>
    </location>
</feature>
<dbReference type="AlphaFoldDB" id="A0A199XPT8"/>
<evidence type="ECO:0000256" key="2">
    <source>
        <dbReference type="SAM" id="SignalP"/>
    </source>
</evidence>
<evidence type="ECO:0000256" key="1">
    <source>
        <dbReference type="SAM" id="MobiDB-lite"/>
    </source>
</evidence>
<dbReference type="Proteomes" id="UP000093807">
    <property type="component" value="Unassembled WGS sequence"/>
</dbReference>
<dbReference type="RefSeq" id="WP_064716095.1">
    <property type="nucleotide sequence ID" value="NZ_JMTM01000060.1"/>
</dbReference>
<protein>
    <recommendedName>
        <fullName evidence="5">Lipoprotein</fullName>
    </recommendedName>
</protein>
<accession>A0A199XPT8</accession>
<feature type="chain" id="PRO_5008286751" description="Lipoprotein" evidence="2">
    <location>
        <begin position="22"/>
        <end position="182"/>
    </location>
</feature>
<dbReference type="OrthoDB" id="1341062at2"/>
<proteinExistence type="predicted"/>
<evidence type="ECO:0000313" key="4">
    <source>
        <dbReference type="Proteomes" id="UP000093807"/>
    </source>
</evidence>
<gene>
    <name evidence="3" type="ORF">FLB_22210</name>
</gene>
<name>A0A199XPT8_9FLAO</name>
<dbReference type="EMBL" id="JMTM01000060">
    <property type="protein sequence ID" value="OAZ03432.1"/>
    <property type="molecule type" value="Genomic_DNA"/>
</dbReference>
<keyword evidence="4" id="KW-1185">Reference proteome</keyword>
<evidence type="ECO:0008006" key="5">
    <source>
        <dbReference type="Google" id="ProtNLM"/>
    </source>
</evidence>
<feature type="compositionally biased region" description="Basic and acidic residues" evidence="1">
    <location>
        <begin position="39"/>
        <end position="53"/>
    </location>
</feature>